<name>A0A1G8GMZ7_9PROT</name>
<sequence length="108" mass="11911">MSRPADCQILGRWRIVENDTWDDDCLDLVDPAAILFEPDGRGEFAFGCIQAGMDLEYGRTIVFFRWAGCDEGDEVTGSGSAEVTDDGALQIELSFDNADEAVLTARRE</sequence>
<keyword evidence="2" id="KW-1185">Reference proteome</keyword>
<dbReference type="Proteomes" id="UP000217076">
    <property type="component" value="Unassembled WGS sequence"/>
</dbReference>
<proteinExistence type="predicted"/>
<gene>
    <name evidence="1" type="ORF">SAMN05421742_1332</name>
</gene>
<evidence type="ECO:0000313" key="2">
    <source>
        <dbReference type="Proteomes" id="UP000217076"/>
    </source>
</evidence>
<dbReference type="RefSeq" id="WP_092622142.1">
    <property type="nucleotide sequence ID" value="NZ_FNCV01000033.1"/>
</dbReference>
<evidence type="ECO:0008006" key="3">
    <source>
        <dbReference type="Google" id="ProtNLM"/>
    </source>
</evidence>
<reference evidence="2" key="1">
    <citation type="submission" date="2016-10" db="EMBL/GenBank/DDBJ databases">
        <authorList>
            <person name="Varghese N."/>
            <person name="Submissions S."/>
        </authorList>
    </citation>
    <scope>NUCLEOTIDE SEQUENCE [LARGE SCALE GENOMIC DNA]</scope>
    <source>
        <strain evidence="2">930I</strain>
    </source>
</reference>
<dbReference type="OrthoDB" id="282152at2"/>
<protein>
    <recommendedName>
        <fullName evidence="3">Protease inhibitor Inh</fullName>
    </recommendedName>
</protein>
<organism evidence="1 2">
    <name type="scientific">Roseospirillum parvum</name>
    <dbReference type="NCBI Taxonomy" id="83401"/>
    <lineage>
        <taxon>Bacteria</taxon>
        <taxon>Pseudomonadati</taxon>
        <taxon>Pseudomonadota</taxon>
        <taxon>Alphaproteobacteria</taxon>
        <taxon>Rhodospirillales</taxon>
        <taxon>Rhodospirillaceae</taxon>
        <taxon>Roseospirillum</taxon>
    </lineage>
</organism>
<dbReference type="EMBL" id="FNCV01000033">
    <property type="protein sequence ID" value="SDH95676.1"/>
    <property type="molecule type" value="Genomic_DNA"/>
</dbReference>
<dbReference type="AlphaFoldDB" id="A0A1G8GMZ7"/>
<accession>A0A1G8GMZ7</accession>
<evidence type="ECO:0000313" key="1">
    <source>
        <dbReference type="EMBL" id="SDH95676.1"/>
    </source>
</evidence>